<comment type="caution">
    <text evidence="2">The sequence shown here is derived from an EMBL/GenBank/DDBJ whole genome shotgun (WGS) entry which is preliminary data.</text>
</comment>
<keyword evidence="1" id="KW-0812">Transmembrane</keyword>
<dbReference type="AlphaFoldDB" id="A0A1E3SJU0"/>
<dbReference type="Proteomes" id="UP000192739">
    <property type="component" value="Unassembled WGS sequence"/>
</dbReference>
<keyword evidence="3" id="KW-1185">Reference proteome</keyword>
<keyword evidence="1" id="KW-0472">Membrane</keyword>
<dbReference type="InterPro" id="IPR013434">
    <property type="entry name" value="CHP02611"/>
</dbReference>
<organism evidence="2 3">
    <name type="scientific">Mycobacterium intermedium</name>
    <dbReference type="NCBI Taxonomy" id="28445"/>
    <lineage>
        <taxon>Bacteria</taxon>
        <taxon>Bacillati</taxon>
        <taxon>Actinomycetota</taxon>
        <taxon>Actinomycetes</taxon>
        <taxon>Mycobacteriales</taxon>
        <taxon>Mycobacteriaceae</taxon>
        <taxon>Mycobacterium</taxon>
        <taxon>Mycobacterium simiae complex</taxon>
    </lineage>
</organism>
<proteinExistence type="predicted"/>
<name>A0A1E3SJU0_MYCIE</name>
<dbReference type="Pfam" id="PF09656">
    <property type="entry name" value="PGPGW"/>
    <property type="match status" value="1"/>
</dbReference>
<dbReference type="RefSeq" id="WP_069417950.1">
    <property type="nucleotide sequence ID" value="NZ_CBCRZH010000104.1"/>
</dbReference>
<dbReference type="NCBIfam" id="TIGR02611">
    <property type="entry name" value="TIGR02611 family protein"/>
    <property type="match status" value="1"/>
</dbReference>
<feature type="transmembrane region" description="Helical" evidence="1">
    <location>
        <begin position="58"/>
        <end position="80"/>
    </location>
</feature>
<reference evidence="2 3" key="1">
    <citation type="submission" date="2017-02" db="EMBL/GenBank/DDBJ databases">
        <title>The new phylogeny of genus Mycobacterium.</title>
        <authorList>
            <person name="Tortoli E."/>
            <person name="Trovato A."/>
            <person name="Cirillo D.M."/>
        </authorList>
    </citation>
    <scope>NUCLEOTIDE SEQUENCE [LARGE SCALE GENOMIC DNA]</scope>
    <source>
        <strain evidence="2 3">DSM 44049</strain>
    </source>
</reference>
<feature type="transmembrane region" description="Helical" evidence="1">
    <location>
        <begin position="31"/>
        <end position="52"/>
    </location>
</feature>
<dbReference type="InterPro" id="IPR019099">
    <property type="entry name" value="Uncharacterised_PGPGW_TM"/>
</dbReference>
<keyword evidence="1" id="KW-1133">Transmembrane helix</keyword>
<protein>
    <submittedName>
        <fullName evidence="2">TIGR02611 family protein</fullName>
    </submittedName>
</protein>
<evidence type="ECO:0000313" key="3">
    <source>
        <dbReference type="Proteomes" id="UP000192739"/>
    </source>
</evidence>
<accession>A0A1E3SJU0</accession>
<dbReference type="OrthoDB" id="3295542at2"/>
<evidence type="ECO:0000313" key="2">
    <source>
        <dbReference type="EMBL" id="ORA95705.1"/>
    </source>
</evidence>
<gene>
    <name evidence="2" type="ORF">BST27_26440</name>
</gene>
<sequence>MAGNADKPRGRLRRRLSSARDRLRSWPALDVTYRILVGIVGLALLSVGIIAIPYPGPGWAIVFLGLAVLATEFSVFRRLLKYVRGRYNAVMRWFRRQHGAVQFMGTLLTAAVTVATLWLMGVPGWMAETAGWDLAWAQSPLGFGAG</sequence>
<dbReference type="STRING" id="28445.BHQ20_04740"/>
<evidence type="ECO:0000256" key="1">
    <source>
        <dbReference type="SAM" id="Phobius"/>
    </source>
</evidence>
<dbReference type="EMBL" id="MVHT01000108">
    <property type="protein sequence ID" value="ORA95705.1"/>
    <property type="molecule type" value="Genomic_DNA"/>
</dbReference>
<feature type="transmembrane region" description="Helical" evidence="1">
    <location>
        <begin position="100"/>
        <end position="120"/>
    </location>
</feature>